<dbReference type="RefSeq" id="WP_407327217.1">
    <property type="nucleotide sequence ID" value="NZ_CP136865.1"/>
</dbReference>
<evidence type="ECO:0000313" key="1">
    <source>
        <dbReference type="EMBL" id="WOJ96540.1"/>
    </source>
</evidence>
<evidence type="ECO:0000313" key="2">
    <source>
        <dbReference type="Proteomes" id="UP001626549"/>
    </source>
</evidence>
<keyword evidence="2" id="KW-1185">Reference proteome</keyword>
<dbReference type="Proteomes" id="UP001626549">
    <property type="component" value="Chromosome"/>
</dbReference>
<name>A0ABZ0IDV8_9GAMM</name>
<evidence type="ECO:0008006" key="3">
    <source>
        <dbReference type="Google" id="ProtNLM"/>
    </source>
</evidence>
<proteinExistence type="predicted"/>
<organism evidence="1 2">
    <name type="scientific">Congregibacter brevis</name>
    <dbReference type="NCBI Taxonomy" id="3081201"/>
    <lineage>
        <taxon>Bacteria</taxon>
        <taxon>Pseudomonadati</taxon>
        <taxon>Pseudomonadota</taxon>
        <taxon>Gammaproteobacteria</taxon>
        <taxon>Cellvibrionales</taxon>
        <taxon>Halieaceae</taxon>
        <taxon>Congregibacter</taxon>
    </lineage>
</organism>
<dbReference type="EMBL" id="CP136865">
    <property type="protein sequence ID" value="WOJ96540.1"/>
    <property type="molecule type" value="Genomic_DNA"/>
</dbReference>
<gene>
    <name evidence="1" type="ORF">R0137_15000</name>
</gene>
<reference evidence="1 2" key="1">
    <citation type="submission" date="2023-10" db="EMBL/GenBank/DDBJ databases">
        <title>Two novel species belonging to the OM43/NOR5 clade.</title>
        <authorList>
            <person name="Park M."/>
        </authorList>
    </citation>
    <scope>NUCLEOTIDE SEQUENCE [LARGE SCALE GENOMIC DNA]</scope>
    <source>
        <strain evidence="1 2">IMCC45268</strain>
    </source>
</reference>
<sequence length="297" mass="33751">MKPWQQSFLDTHRLPESYLDTADRFFSPLAKQLEERRQKQGASLKVALNGSQGSGKSTLGDYLCECLTHEYGLSAAALSLDDFYLTLAERQDLAVKVHPLLKTRGVPGTHDVGLLRRTLSELSQASPDAIAVPRFDKSIDDRAPMSAWSTFEPPVDVIILEGWCLGARSELPVTLEKPCNALERDEDGRGLWRGYSNRLLEESYESLYAELDIWVMLAAPGFEQVLRWRSEQEQKLREAVGGKGEGLMDDAALRRFVQYFERYTRQCLRDLPERADVLFHLDEDRRIVSAEGLEETR</sequence>
<dbReference type="SUPFAM" id="SSF52540">
    <property type="entry name" value="P-loop containing nucleoside triphosphate hydrolases"/>
    <property type="match status" value="1"/>
</dbReference>
<dbReference type="InterPro" id="IPR027417">
    <property type="entry name" value="P-loop_NTPase"/>
</dbReference>
<accession>A0ABZ0IDV8</accession>
<protein>
    <recommendedName>
        <fullName evidence="3">D-glycerate 3-kinase</fullName>
    </recommendedName>
</protein>
<dbReference type="Gene3D" id="3.40.50.300">
    <property type="entry name" value="P-loop containing nucleotide triphosphate hydrolases"/>
    <property type="match status" value="1"/>
</dbReference>